<evidence type="ECO:0000259" key="10">
    <source>
        <dbReference type="Pfam" id="PF01529"/>
    </source>
</evidence>
<organism evidence="11 12">
    <name type="scientific">Vitis vinifera</name>
    <name type="common">Grape</name>
    <dbReference type="NCBI Taxonomy" id="29760"/>
    <lineage>
        <taxon>Eukaryota</taxon>
        <taxon>Viridiplantae</taxon>
        <taxon>Streptophyta</taxon>
        <taxon>Embryophyta</taxon>
        <taxon>Tracheophyta</taxon>
        <taxon>Spermatophyta</taxon>
        <taxon>Magnoliopsida</taxon>
        <taxon>eudicotyledons</taxon>
        <taxon>Gunneridae</taxon>
        <taxon>Pentapetalae</taxon>
        <taxon>rosids</taxon>
        <taxon>Vitales</taxon>
        <taxon>Vitaceae</taxon>
        <taxon>Viteae</taxon>
        <taxon>Vitis</taxon>
    </lineage>
</organism>
<feature type="transmembrane region" description="Helical" evidence="8">
    <location>
        <begin position="128"/>
        <end position="147"/>
    </location>
</feature>
<protein>
    <recommendedName>
        <fullName evidence="8">S-acyltransferase</fullName>
        <ecNumber evidence="8">2.3.1.225</ecNumber>
    </recommendedName>
    <alternativeName>
        <fullName evidence="8">Palmitoyltransferase</fullName>
    </alternativeName>
</protein>
<evidence type="ECO:0000256" key="1">
    <source>
        <dbReference type="ARBA" id="ARBA00004127"/>
    </source>
</evidence>
<dbReference type="AlphaFoldDB" id="A0A438BXQ4"/>
<evidence type="ECO:0000256" key="3">
    <source>
        <dbReference type="ARBA" id="ARBA00022679"/>
    </source>
</evidence>
<comment type="subcellular location">
    <subcellularLocation>
        <location evidence="1">Endomembrane system</location>
        <topology evidence="1">Multi-pass membrane protein</topology>
    </subcellularLocation>
</comment>
<feature type="compositionally biased region" description="Basic and acidic residues" evidence="9">
    <location>
        <begin position="476"/>
        <end position="486"/>
    </location>
</feature>
<feature type="domain" description="Palmitoyltransferase DHHC" evidence="10">
    <location>
        <begin position="225"/>
        <end position="263"/>
    </location>
</feature>
<name>A0A438BXQ4_VITVI</name>
<gene>
    <name evidence="11" type="primary">PAT04_1</name>
    <name evidence="11" type="ORF">CK203_073135</name>
</gene>
<dbReference type="Proteomes" id="UP000288805">
    <property type="component" value="Unassembled WGS sequence"/>
</dbReference>
<keyword evidence="5 8" id="KW-1133">Transmembrane helix</keyword>
<comment type="similarity">
    <text evidence="2 8">Belongs to the DHHC palmitoyltransferase family.</text>
</comment>
<keyword evidence="6 8" id="KW-0472">Membrane</keyword>
<dbReference type="PANTHER" id="PTHR22883:SF391">
    <property type="entry name" value="PROTEIN S-ACYLTRANSFERASE 3-RELATED"/>
    <property type="match status" value="1"/>
</dbReference>
<comment type="caution">
    <text evidence="11">The sequence shown here is derived from an EMBL/GenBank/DDBJ whole genome shotgun (WGS) entry which is preliminary data.</text>
</comment>
<evidence type="ECO:0000313" key="11">
    <source>
        <dbReference type="EMBL" id="RVW15794.1"/>
    </source>
</evidence>
<keyword evidence="3 8" id="KW-0808">Transferase</keyword>
<evidence type="ECO:0000256" key="4">
    <source>
        <dbReference type="ARBA" id="ARBA00022692"/>
    </source>
</evidence>
<feature type="compositionally biased region" description="Basic and acidic residues" evidence="9">
    <location>
        <begin position="15"/>
        <end position="50"/>
    </location>
</feature>
<evidence type="ECO:0000256" key="8">
    <source>
        <dbReference type="RuleBase" id="RU079119"/>
    </source>
</evidence>
<sequence length="498" mass="56065">MSSRKGIYSCGLVPTEKETKKGGHGHEGKEEREKKGNRVETNSKGRERGCASKLKHPPSPSLHMAPHTERDIQRMESKKRNDGSTDPNLGIPCSSKAADRSKPKRLYQVWKGANRFFCGGRLIFGPDVASLFLSTLLIAGPGIGFCLKIHYKIKEDDDDYGRRFAHHVVWYSIMAVGAFLTILDLMFLFVTSSRDPGIVPRNSKPPELDEAFDDVLVNGHIVKVKYCDTCLLYRPPRVSHCSICNNCVQRFDHHCPWVGQCIGIKLTQLLCGDLLSDRSATIGKGDDILKAMGNDFLSDFLIVYCFVVIWFVGGLTVFHSYLICTNQVDEPGWRGRPISPKTTYENFRYRYDKKENPYSKGIIKNLKETFLSKIPPSMNDFRSLVQESEPMVVESMTSNPEGGIMNLKEKIDIEMGAKLAEENGFRLPEILRNLDYDGVDDNLKSRDEEGRISFDPYFSAEQDEAILHVQSSVVEDDTKTDKKVDEGSISIPSTTTQL</sequence>
<dbReference type="EMBL" id="QGNW01002594">
    <property type="protein sequence ID" value="RVW15794.1"/>
    <property type="molecule type" value="Genomic_DNA"/>
</dbReference>
<dbReference type="PROSITE" id="PS50216">
    <property type="entry name" value="DHHC"/>
    <property type="match status" value="1"/>
</dbReference>
<feature type="transmembrane region" description="Helical" evidence="8">
    <location>
        <begin position="168"/>
        <end position="190"/>
    </location>
</feature>
<comment type="catalytic activity">
    <reaction evidence="8">
        <text>L-cysteinyl-[protein] + hexadecanoyl-CoA = S-hexadecanoyl-L-cysteinyl-[protein] + CoA</text>
        <dbReference type="Rhea" id="RHEA:36683"/>
        <dbReference type="Rhea" id="RHEA-COMP:10131"/>
        <dbReference type="Rhea" id="RHEA-COMP:11032"/>
        <dbReference type="ChEBI" id="CHEBI:29950"/>
        <dbReference type="ChEBI" id="CHEBI:57287"/>
        <dbReference type="ChEBI" id="CHEBI:57379"/>
        <dbReference type="ChEBI" id="CHEBI:74151"/>
        <dbReference type="EC" id="2.3.1.225"/>
    </reaction>
</comment>
<reference evidence="11 12" key="1">
    <citation type="journal article" date="2018" name="PLoS Genet.">
        <title>Population sequencing reveals clonal diversity and ancestral inbreeding in the grapevine cultivar Chardonnay.</title>
        <authorList>
            <person name="Roach M.J."/>
            <person name="Johnson D.L."/>
            <person name="Bohlmann J."/>
            <person name="van Vuuren H.J."/>
            <person name="Jones S.J."/>
            <person name="Pretorius I.S."/>
            <person name="Schmidt S.A."/>
            <person name="Borneman A.R."/>
        </authorList>
    </citation>
    <scope>NUCLEOTIDE SEQUENCE [LARGE SCALE GENOMIC DNA]</scope>
    <source>
        <strain evidence="12">cv. Chardonnay</strain>
        <tissue evidence="11">Leaf</tissue>
    </source>
</reference>
<keyword evidence="4 8" id="KW-0812">Transmembrane</keyword>
<feature type="transmembrane region" description="Helical" evidence="8">
    <location>
        <begin position="301"/>
        <end position="324"/>
    </location>
</feature>
<evidence type="ECO:0000256" key="9">
    <source>
        <dbReference type="SAM" id="MobiDB-lite"/>
    </source>
</evidence>
<dbReference type="InterPro" id="IPR039859">
    <property type="entry name" value="PFA4/ZDH16/20/ERF2-like"/>
</dbReference>
<comment type="domain">
    <text evidence="8">The DHHC domain is required for palmitoyltransferase activity.</text>
</comment>
<dbReference type="InterPro" id="IPR001594">
    <property type="entry name" value="Palmitoyltrfase_DHHC"/>
</dbReference>
<dbReference type="PANTHER" id="PTHR22883">
    <property type="entry name" value="ZINC FINGER DHHC DOMAIN CONTAINING PROTEIN"/>
    <property type="match status" value="1"/>
</dbReference>
<evidence type="ECO:0000256" key="6">
    <source>
        <dbReference type="ARBA" id="ARBA00023136"/>
    </source>
</evidence>
<accession>A0A438BXQ4</accession>
<proteinExistence type="inferred from homology"/>
<evidence type="ECO:0000256" key="5">
    <source>
        <dbReference type="ARBA" id="ARBA00022989"/>
    </source>
</evidence>
<dbReference type="GO" id="GO:0019706">
    <property type="term" value="F:protein-cysteine S-palmitoyltransferase activity"/>
    <property type="evidence" value="ECO:0007669"/>
    <property type="project" value="UniProtKB-EC"/>
</dbReference>
<feature type="region of interest" description="Disordered" evidence="9">
    <location>
        <begin position="1"/>
        <end position="97"/>
    </location>
</feature>
<dbReference type="EC" id="2.3.1.225" evidence="8"/>
<keyword evidence="7 8" id="KW-0012">Acyltransferase</keyword>
<evidence type="ECO:0000313" key="12">
    <source>
        <dbReference type="Proteomes" id="UP000288805"/>
    </source>
</evidence>
<feature type="region of interest" description="Disordered" evidence="9">
    <location>
        <begin position="476"/>
        <end position="498"/>
    </location>
</feature>
<evidence type="ECO:0000256" key="7">
    <source>
        <dbReference type="ARBA" id="ARBA00023315"/>
    </source>
</evidence>
<feature type="compositionally biased region" description="Basic and acidic residues" evidence="9">
    <location>
        <begin position="66"/>
        <end position="83"/>
    </location>
</feature>
<dbReference type="Pfam" id="PF01529">
    <property type="entry name" value="DHHC"/>
    <property type="match status" value="1"/>
</dbReference>
<dbReference type="GO" id="GO:0012505">
    <property type="term" value="C:endomembrane system"/>
    <property type="evidence" value="ECO:0007669"/>
    <property type="project" value="UniProtKB-SubCell"/>
</dbReference>
<evidence type="ECO:0000256" key="2">
    <source>
        <dbReference type="ARBA" id="ARBA00008574"/>
    </source>
</evidence>